<evidence type="ECO:0000313" key="1">
    <source>
        <dbReference type="EMBL" id="KAF9509983.1"/>
    </source>
</evidence>
<comment type="caution">
    <text evidence="1">The sequence shown here is derived from an EMBL/GenBank/DDBJ whole genome shotgun (WGS) entry which is preliminary data.</text>
</comment>
<gene>
    <name evidence="1" type="ORF">BS47DRAFT_1487679</name>
</gene>
<reference evidence="1" key="1">
    <citation type="journal article" date="2020" name="Nat. Commun.">
        <title>Large-scale genome sequencing of mycorrhizal fungi provides insights into the early evolution of symbiotic traits.</title>
        <authorList>
            <person name="Miyauchi S."/>
            <person name="Kiss E."/>
            <person name="Kuo A."/>
            <person name="Drula E."/>
            <person name="Kohler A."/>
            <person name="Sanchez-Garcia M."/>
            <person name="Morin E."/>
            <person name="Andreopoulos B."/>
            <person name="Barry K.W."/>
            <person name="Bonito G."/>
            <person name="Buee M."/>
            <person name="Carver A."/>
            <person name="Chen C."/>
            <person name="Cichocki N."/>
            <person name="Clum A."/>
            <person name="Culley D."/>
            <person name="Crous P.W."/>
            <person name="Fauchery L."/>
            <person name="Girlanda M."/>
            <person name="Hayes R.D."/>
            <person name="Keri Z."/>
            <person name="LaButti K."/>
            <person name="Lipzen A."/>
            <person name="Lombard V."/>
            <person name="Magnuson J."/>
            <person name="Maillard F."/>
            <person name="Murat C."/>
            <person name="Nolan M."/>
            <person name="Ohm R.A."/>
            <person name="Pangilinan J."/>
            <person name="Pereira M.F."/>
            <person name="Perotto S."/>
            <person name="Peter M."/>
            <person name="Pfister S."/>
            <person name="Riley R."/>
            <person name="Sitrit Y."/>
            <person name="Stielow J.B."/>
            <person name="Szollosi G."/>
            <person name="Zifcakova L."/>
            <person name="Stursova M."/>
            <person name="Spatafora J.W."/>
            <person name="Tedersoo L."/>
            <person name="Vaario L.M."/>
            <person name="Yamada A."/>
            <person name="Yan M."/>
            <person name="Wang P."/>
            <person name="Xu J."/>
            <person name="Bruns T."/>
            <person name="Baldrian P."/>
            <person name="Vilgalys R."/>
            <person name="Dunand C."/>
            <person name="Henrissat B."/>
            <person name="Grigoriev I.V."/>
            <person name="Hibbett D."/>
            <person name="Nagy L.G."/>
            <person name="Martin F.M."/>
        </authorList>
    </citation>
    <scope>NUCLEOTIDE SEQUENCE</scope>
    <source>
        <strain evidence="1">UP504</strain>
    </source>
</reference>
<evidence type="ECO:0000313" key="2">
    <source>
        <dbReference type="Proteomes" id="UP000886523"/>
    </source>
</evidence>
<name>A0A9P6AQ79_9AGAM</name>
<organism evidence="1 2">
    <name type="scientific">Hydnum rufescens UP504</name>
    <dbReference type="NCBI Taxonomy" id="1448309"/>
    <lineage>
        <taxon>Eukaryota</taxon>
        <taxon>Fungi</taxon>
        <taxon>Dikarya</taxon>
        <taxon>Basidiomycota</taxon>
        <taxon>Agaricomycotina</taxon>
        <taxon>Agaricomycetes</taxon>
        <taxon>Cantharellales</taxon>
        <taxon>Hydnaceae</taxon>
        <taxon>Hydnum</taxon>
    </lineage>
</organism>
<dbReference type="EMBL" id="MU129025">
    <property type="protein sequence ID" value="KAF9509983.1"/>
    <property type="molecule type" value="Genomic_DNA"/>
</dbReference>
<keyword evidence="2" id="KW-1185">Reference proteome</keyword>
<sequence>MSRWRIRSCIPYSYESPPIHGWLGALPSVLCGWLPTPLTLRNDDSHGCFLRALIGPPIEEVAFCSVPGQFADGGDAFTLERFDCGIQPGASFTCHSSRRDSVPISQELDTVKFLNRFETQSESIIGKTQAPTRMTGLGVFLPSHHHRKSKPLFIPNPTKTPTLLEAPVPVPVPVPSSFVCRCNLADSSRSSWVSGSRHILVLREGSCR</sequence>
<protein>
    <submittedName>
        <fullName evidence="1">Uncharacterized protein</fullName>
    </submittedName>
</protein>
<dbReference type="AlphaFoldDB" id="A0A9P6AQ79"/>
<dbReference type="Proteomes" id="UP000886523">
    <property type="component" value="Unassembled WGS sequence"/>
</dbReference>
<proteinExistence type="predicted"/>
<accession>A0A9P6AQ79</accession>